<reference evidence="1 2" key="1">
    <citation type="submission" date="2015-09" db="EMBL/GenBank/DDBJ databases">
        <authorList>
            <consortium name="Pathogen Informatics"/>
        </authorList>
    </citation>
    <scope>NUCLEOTIDE SEQUENCE [LARGE SCALE GENOMIC DNA]</scope>
    <source>
        <strain evidence="1 2">2789STDY5834956</strain>
    </source>
</reference>
<sequence length="65" mass="7660">MDQVILNEIKEKLLEKSLTDIDKKEISNYEKNLTEKEIADLDKITDIYFRKGVLVGIDLITFMRK</sequence>
<evidence type="ECO:0000313" key="1">
    <source>
        <dbReference type="EMBL" id="CUQ35167.1"/>
    </source>
</evidence>
<dbReference type="RefSeq" id="WP_055209385.1">
    <property type="nucleotide sequence ID" value="NZ_CZBO01000020.1"/>
</dbReference>
<dbReference type="EMBL" id="CZBO01000020">
    <property type="protein sequence ID" value="CUQ35167.1"/>
    <property type="molecule type" value="Genomic_DNA"/>
</dbReference>
<gene>
    <name evidence="1" type="ORF">ERS852568_03031</name>
</gene>
<dbReference type="AlphaFoldDB" id="A0A174VS51"/>
<proteinExistence type="predicted"/>
<dbReference type="Proteomes" id="UP000095563">
    <property type="component" value="Unassembled WGS sequence"/>
</dbReference>
<accession>A0A174VS51</accession>
<organism evidence="1 2">
    <name type="scientific">Clostridium baratii</name>
    <dbReference type="NCBI Taxonomy" id="1561"/>
    <lineage>
        <taxon>Bacteria</taxon>
        <taxon>Bacillati</taxon>
        <taxon>Bacillota</taxon>
        <taxon>Clostridia</taxon>
        <taxon>Eubacteriales</taxon>
        <taxon>Clostridiaceae</taxon>
        <taxon>Clostridium</taxon>
    </lineage>
</organism>
<evidence type="ECO:0000313" key="2">
    <source>
        <dbReference type="Proteomes" id="UP000095563"/>
    </source>
</evidence>
<name>A0A174VS51_9CLOT</name>
<protein>
    <submittedName>
        <fullName evidence="1">Uncharacterized protein</fullName>
    </submittedName>
</protein>